<evidence type="ECO:0000256" key="4">
    <source>
        <dbReference type="ARBA" id="ARBA00022895"/>
    </source>
</evidence>
<dbReference type="GO" id="GO:0005634">
    <property type="term" value="C:nucleus"/>
    <property type="evidence" value="ECO:0007669"/>
    <property type="project" value="UniProtKB-SubCell"/>
</dbReference>
<feature type="compositionally biased region" description="Polar residues" evidence="7">
    <location>
        <begin position="1721"/>
        <end position="1731"/>
    </location>
</feature>
<comment type="subcellular location">
    <subcellularLocation>
        <location evidence="2">Chromosome</location>
        <location evidence="2">Telomere</location>
    </subcellularLocation>
    <subcellularLocation>
        <location evidence="1">Nucleus</location>
    </subcellularLocation>
</comment>
<feature type="compositionally biased region" description="Basic residues" evidence="7">
    <location>
        <begin position="1480"/>
        <end position="1494"/>
    </location>
</feature>
<organism evidence="9 10">
    <name type="scientific">Coccidioides immitis RMSCC 2394</name>
    <dbReference type="NCBI Taxonomy" id="404692"/>
    <lineage>
        <taxon>Eukaryota</taxon>
        <taxon>Fungi</taxon>
        <taxon>Dikarya</taxon>
        <taxon>Ascomycota</taxon>
        <taxon>Pezizomycotina</taxon>
        <taxon>Eurotiomycetes</taxon>
        <taxon>Eurotiomycetidae</taxon>
        <taxon>Onygenales</taxon>
        <taxon>Onygenaceae</taxon>
        <taxon>Coccidioides</taxon>
    </lineage>
</organism>
<feature type="compositionally biased region" description="Polar residues" evidence="7">
    <location>
        <begin position="1495"/>
        <end position="1510"/>
    </location>
</feature>
<evidence type="ECO:0000256" key="5">
    <source>
        <dbReference type="ARBA" id="ARBA00023242"/>
    </source>
</evidence>
<feature type="compositionally biased region" description="Low complexity" evidence="7">
    <location>
        <begin position="1127"/>
        <end position="1137"/>
    </location>
</feature>
<gene>
    <name evidence="9" type="ORF">CIRG_06318</name>
</gene>
<dbReference type="InterPro" id="IPR022031">
    <property type="entry name" value="Rif1_N"/>
</dbReference>
<feature type="region of interest" description="Disordered" evidence="7">
    <location>
        <begin position="1425"/>
        <end position="1536"/>
    </location>
</feature>
<dbReference type="Proteomes" id="UP000054565">
    <property type="component" value="Unassembled WGS sequence"/>
</dbReference>
<feature type="compositionally biased region" description="Polar residues" evidence="7">
    <location>
        <begin position="1154"/>
        <end position="1168"/>
    </location>
</feature>
<dbReference type="GO" id="GO:0140445">
    <property type="term" value="C:chromosome, telomeric repeat region"/>
    <property type="evidence" value="ECO:0007669"/>
    <property type="project" value="TreeGrafter"/>
</dbReference>
<dbReference type="SUPFAM" id="SSF48371">
    <property type="entry name" value="ARM repeat"/>
    <property type="match status" value="1"/>
</dbReference>
<dbReference type="OrthoDB" id="5399929at2759"/>
<dbReference type="STRING" id="404692.A0A0J7B9F6"/>
<feature type="compositionally biased region" description="Low complexity" evidence="7">
    <location>
        <begin position="1346"/>
        <end position="1356"/>
    </location>
</feature>
<keyword evidence="3" id="KW-0158">Chromosome</keyword>
<evidence type="ECO:0000256" key="1">
    <source>
        <dbReference type="ARBA" id="ARBA00004123"/>
    </source>
</evidence>
<feature type="region of interest" description="Disordered" evidence="7">
    <location>
        <begin position="1710"/>
        <end position="1731"/>
    </location>
</feature>
<feature type="compositionally biased region" description="Polar residues" evidence="7">
    <location>
        <begin position="1234"/>
        <end position="1254"/>
    </location>
</feature>
<evidence type="ECO:0000313" key="10">
    <source>
        <dbReference type="Proteomes" id="UP000054565"/>
    </source>
</evidence>
<feature type="compositionally biased region" description="Low complexity" evidence="7">
    <location>
        <begin position="1261"/>
        <end position="1275"/>
    </location>
</feature>
<dbReference type="PANTHER" id="PTHR22928:SF3">
    <property type="entry name" value="TELOMERE-ASSOCIATED PROTEIN RIF1"/>
    <property type="match status" value="1"/>
</dbReference>
<feature type="compositionally biased region" description="Polar residues" evidence="7">
    <location>
        <begin position="1462"/>
        <end position="1474"/>
    </location>
</feature>
<evidence type="ECO:0000256" key="7">
    <source>
        <dbReference type="SAM" id="MobiDB-lite"/>
    </source>
</evidence>
<proteinExistence type="predicted"/>
<dbReference type="Pfam" id="PF12231">
    <property type="entry name" value="Rif1_N"/>
    <property type="match status" value="1"/>
</dbReference>
<feature type="domain" description="Telomere-associated protein Rif1 N-terminal" evidence="8">
    <location>
        <begin position="136"/>
        <end position="498"/>
    </location>
</feature>
<dbReference type="EMBL" id="DS028096">
    <property type="protein sequence ID" value="KMP06637.1"/>
    <property type="molecule type" value="Genomic_DNA"/>
</dbReference>
<keyword evidence="4" id="KW-0779">Telomere</keyword>
<name>A0A0J7B9F6_COCIT</name>
<feature type="compositionally biased region" description="Polar residues" evidence="7">
    <location>
        <begin position="1075"/>
        <end position="1085"/>
    </location>
</feature>
<feature type="region of interest" description="Disordered" evidence="7">
    <location>
        <begin position="1"/>
        <end position="55"/>
    </location>
</feature>
<feature type="compositionally biased region" description="Low complexity" evidence="7">
    <location>
        <begin position="1102"/>
        <end position="1114"/>
    </location>
</feature>
<evidence type="ECO:0000259" key="8">
    <source>
        <dbReference type="Pfam" id="PF12231"/>
    </source>
</evidence>
<dbReference type="PANTHER" id="PTHR22928">
    <property type="entry name" value="TELOMERE-ASSOCIATED PROTEIN RIF1"/>
    <property type="match status" value="1"/>
</dbReference>
<accession>A0A0J7B9F6</accession>
<sequence length="1731" mass="191558">MVDKGGLSALPARPPTPPRSSSVSRTEQVRRTSELQCSPPANEHPSTSLISPHPLSARSLKRVNFSPLTSYIKAPEFPASLAKNSRPPLPSLRPSKQCKPAKSILKSRPYVESPDEPRSSPTDDLPSMLDYIMQQLEGDCRVSRTDAYMQLLGSLAAYADLPDAAALVEKMPLLTQYIRRDLTITSSAFKHLEISLLHQASSLLCLLLWNPKFAGRISDEFKSFVLDLAIGSLQNPSTPKTIVIDDMRILYVQSFQPKLFTSSRITLLLHTLEDITTRLGGIYEGLLKQARSLMATYACLWIDHVIKAMFHRVKDIRVRAIKLGLEAAKSFGPNPSISKATQDALDLTMENGAKFSDELCSRLITMVTSRDGSVYVPQIWSVIILLLRKPRASLNGWASFRRWILVIQKCFNCSDTPTKTQALVAWDRLVYASQTNEPAGKDLTFLSKPIFLQLERRKDETFTPLIDRALSSYCNLLYYSFRPSASHERLDACWQEYISSPFQHRLNSNHSNMRFACRIFAELLWNPHPKVWVEGKVLETARFKPEDLLRLDCRWVRSRIAVILPIFESFFKNADWSDEAITGSPIGLAWIHMMKALFDASSKEIQPSSELMKAIAALLDMLQRVWRETQTSLNAKLTDKLDLFLSRFRFLLTNMISIITPFPFTDKLLLRTTQDTFQPAQTPTHRHQKDGITRAPILHLFNMILNSFPSAPTSEYYDLVNDLIRLAVSGHSSRSPRLEILRQFTEILEEAGTEIPQSISRVQDAWKAISTVTTECLKEAHMGTPNKRRDDISVGDFNKAVAILKVGNKLPGSLPEWIELFQSMISVVRTEGDDAAVSAAIDAISEDCNSASFLSIPRVVKLFEAIVFPGTHAAKQLPPFAQTITGPKDQNINSISCEKLLLLVTRALQDAYVKQKEFSKSDTLTLLEAVARCFDKCPPDFQSTLLEKLQNGLSVWITDAQGQYSATSGSDKCLAMAVRNIVLASFQSLRSSGSTDSQLLNQLTPMIASGFESRHKSIVNSFIREWNSTFGLQETLKYPARLEAALGKLGASTSIRLPGWQHEMELKESFPPHNFLSSPEESPNIDSPLGPMNRRDRICKRPSSSPSLMVTPSSSKKDSRTKRRACSPKSSKTATPKSRLRHDSSQIQFVPVESSPSSNAVPETQLLTERQKDVRERQRLENASLFPGAPTAAISPKIPSAASKETHPDSDQFASEPLTPVIAAESGANEDDFTFSSPTPGSKEQSAQELTDFSLSAFEWSSSPNINAASASSRPQKTKTPKKPNQPSSKSSSATPHSQFRSGTVALGPTPPGNQNNVVEIQGNGACVQKGPTIAVDTFFHDPQESQESQSPSSDDPPVEKPIAKGPPGTNRRALPALLEARKDSAEQKKDVDLVPDSFSDQLEQQIASQLEQDLELSMDLELSDAKARVSTSAKKRKRDVADTRKDRTKRLTRGTGLSVETALQESPGLTSEMQSTKSQRSRKSTRPSARKNQPKATNPGSPGSQTCPQRRSLRLRGRPATEDAEATSGCGGSEMDNVSKVERVAVFEQTGSEGGTGEDNIPQVKATPCEPLVENGPETLNVSVLASLRSVLDCIKGASFEKTFLREIDDVMFDIKMEAHEAFYYASTCFFTSIAPDSVLEMMTGKLSGGSRPDFLLSTFNKSKQLGTVPSHPSTALNKHLLASDVGTDAGNLQVKVIEYHRERDMEIDPKTNKTHCQKSSRQLTLTKPS</sequence>
<feature type="compositionally biased region" description="Low complexity" evidence="7">
    <location>
        <begin position="1189"/>
        <end position="1203"/>
    </location>
</feature>
<evidence type="ECO:0000313" key="9">
    <source>
        <dbReference type="EMBL" id="KMP06637.1"/>
    </source>
</evidence>
<protein>
    <recommendedName>
        <fullName evidence="8">Telomere-associated protein Rif1 N-terminal domain-containing protein</fullName>
    </recommendedName>
</protein>
<feature type="region of interest" description="Disordered" evidence="7">
    <location>
        <begin position="1071"/>
        <end position="1376"/>
    </location>
</feature>
<evidence type="ECO:0000256" key="6">
    <source>
        <dbReference type="ARBA" id="ARBA00023306"/>
    </source>
</evidence>
<evidence type="ECO:0000256" key="2">
    <source>
        <dbReference type="ARBA" id="ARBA00004574"/>
    </source>
</evidence>
<feature type="compositionally biased region" description="Basic and acidic residues" evidence="7">
    <location>
        <begin position="1169"/>
        <end position="1180"/>
    </location>
</feature>
<keyword evidence="6" id="KW-0131">Cell cycle</keyword>
<keyword evidence="5" id="KW-0539">Nucleus</keyword>
<dbReference type="GO" id="GO:0000723">
    <property type="term" value="P:telomere maintenance"/>
    <property type="evidence" value="ECO:0007669"/>
    <property type="project" value="TreeGrafter"/>
</dbReference>
<evidence type="ECO:0000256" key="3">
    <source>
        <dbReference type="ARBA" id="ARBA00022454"/>
    </source>
</evidence>
<feature type="compositionally biased region" description="Low complexity" evidence="7">
    <location>
        <begin position="1283"/>
        <end position="1299"/>
    </location>
</feature>
<dbReference type="InterPro" id="IPR016024">
    <property type="entry name" value="ARM-type_fold"/>
</dbReference>
<reference evidence="10" key="1">
    <citation type="journal article" date="2010" name="Genome Res.">
        <title>Population genomic sequencing of Coccidioides fungi reveals recent hybridization and transposon control.</title>
        <authorList>
            <person name="Neafsey D.E."/>
            <person name="Barker B.M."/>
            <person name="Sharpton T.J."/>
            <person name="Stajich J.E."/>
            <person name="Park D.J."/>
            <person name="Whiston E."/>
            <person name="Hung C.-Y."/>
            <person name="McMahan C."/>
            <person name="White J."/>
            <person name="Sykes S."/>
            <person name="Heiman D."/>
            <person name="Young S."/>
            <person name="Zeng Q."/>
            <person name="Abouelleil A."/>
            <person name="Aftuck L."/>
            <person name="Bessette D."/>
            <person name="Brown A."/>
            <person name="FitzGerald M."/>
            <person name="Lui A."/>
            <person name="Macdonald J.P."/>
            <person name="Priest M."/>
            <person name="Orbach M.J."/>
            <person name="Galgiani J.N."/>
            <person name="Kirkland T.N."/>
            <person name="Cole G.T."/>
            <person name="Birren B.W."/>
            <person name="Henn M.R."/>
            <person name="Taylor J.W."/>
            <person name="Rounsley S.D."/>
        </authorList>
    </citation>
    <scope>NUCLEOTIDE SEQUENCE [LARGE SCALE GENOMIC DNA]</scope>
    <source>
        <strain evidence="10">RMSCC 2394</strain>
    </source>
</reference>
<feature type="region of interest" description="Disordered" evidence="7">
    <location>
        <begin position="80"/>
        <end position="126"/>
    </location>
</feature>